<sequence length="468" mass="49313">MEGNQRVGRGRMGTMWRLSWPAIIEQVLATMVSYVDTAMVGALGAAATAAVSVNAASLWLINGVLSGVGVGFSVLVSHAIGAGDDSRARAVIRQAVLGTLVCGCAALLLYQLLAGFIPLWLGAEPDVYPQAVAYLRCYTAAMPFTAAGLIFSAVLRCMGNSKAPLLFNTMANVLNIILNFFFIYPTRRGDFLGMRFAIPGAGMGATGAAIASAIALTVSGAAIFWCALRQGDRFRVSLRAEGLRPDRAILRQAVRLGLPSAAERAAVNLGQIAMTALVASLGTVALAANQIATTAEGLCYMPAYGISYAATALVGQSVGAQNREDAEGYGTLSGRLGFFLCLGTGALLFLLARPLATLFNSDPAVVDQAALVLRIVSVAEPFFALSIVFTGALRGGQDVRFPMAASLICMWGVRIVLAPILVFVFRMGLEAVWIAMSADLVLRGILCTVRWRSGKWRRMCGLETAAVK</sequence>
<comment type="similarity">
    <text evidence="3">Belongs to the multi antimicrobial extrusion (MATE) (TC 2.A.66.1) family.</text>
</comment>
<dbReference type="Proteomes" id="UP000607645">
    <property type="component" value="Unassembled WGS sequence"/>
</dbReference>
<keyword evidence="8 13" id="KW-0812">Transmembrane</keyword>
<dbReference type="GO" id="GO:0006811">
    <property type="term" value="P:monoatomic ion transport"/>
    <property type="evidence" value="ECO:0007669"/>
    <property type="project" value="UniProtKB-KW"/>
</dbReference>
<keyword evidence="5" id="KW-0813">Transport</keyword>
<dbReference type="AlphaFoldDB" id="A0A8J6JFJ3"/>
<evidence type="ECO:0000256" key="9">
    <source>
        <dbReference type="ARBA" id="ARBA00022989"/>
    </source>
</evidence>
<dbReference type="InterPro" id="IPR002528">
    <property type="entry name" value="MATE_fam"/>
</dbReference>
<evidence type="ECO:0000256" key="12">
    <source>
        <dbReference type="ARBA" id="ARBA00031636"/>
    </source>
</evidence>
<feature type="transmembrane region" description="Helical" evidence="13">
    <location>
        <begin position="165"/>
        <end position="184"/>
    </location>
</feature>
<dbReference type="RefSeq" id="WP_186920309.1">
    <property type="nucleotide sequence ID" value="NZ_JACOPQ010000018.1"/>
</dbReference>
<comment type="function">
    <text evidence="1">Multidrug efflux pump.</text>
</comment>
<name>A0A8J6JFJ3_9FIRM</name>
<feature type="transmembrane region" description="Helical" evidence="13">
    <location>
        <begin position="20"/>
        <end position="47"/>
    </location>
</feature>
<comment type="subcellular location">
    <subcellularLocation>
        <location evidence="2">Cell membrane</location>
        <topology evidence="2">Multi-pass membrane protein</topology>
    </subcellularLocation>
</comment>
<dbReference type="GO" id="GO:0005886">
    <property type="term" value="C:plasma membrane"/>
    <property type="evidence" value="ECO:0007669"/>
    <property type="project" value="UniProtKB-SubCell"/>
</dbReference>
<evidence type="ECO:0000256" key="10">
    <source>
        <dbReference type="ARBA" id="ARBA00023065"/>
    </source>
</evidence>
<feature type="transmembrane region" description="Helical" evidence="13">
    <location>
        <begin position="405"/>
        <end position="425"/>
    </location>
</feature>
<comment type="caution">
    <text evidence="14">The sequence shown here is derived from an EMBL/GenBank/DDBJ whole genome shotgun (WGS) entry which is preliminary data.</text>
</comment>
<proteinExistence type="inferred from homology"/>
<dbReference type="InterPro" id="IPR048279">
    <property type="entry name" value="MdtK-like"/>
</dbReference>
<dbReference type="Pfam" id="PF01554">
    <property type="entry name" value="MatE"/>
    <property type="match status" value="2"/>
</dbReference>
<evidence type="ECO:0000256" key="13">
    <source>
        <dbReference type="SAM" id="Phobius"/>
    </source>
</evidence>
<dbReference type="PANTHER" id="PTHR43298:SF2">
    <property type="entry name" value="FMN_FAD EXPORTER YEEO-RELATED"/>
    <property type="match status" value="1"/>
</dbReference>
<evidence type="ECO:0000313" key="14">
    <source>
        <dbReference type="EMBL" id="MBC5738631.1"/>
    </source>
</evidence>
<dbReference type="PANTHER" id="PTHR43298">
    <property type="entry name" value="MULTIDRUG RESISTANCE PROTEIN NORM-RELATED"/>
    <property type="match status" value="1"/>
</dbReference>
<keyword evidence="9 13" id="KW-1133">Transmembrane helix</keyword>
<feature type="transmembrane region" description="Helical" evidence="13">
    <location>
        <begin position="95"/>
        <end position="121"/>
    </location>
</feature>
<keyword evidence="10" id="KW-0406">Ion transport</keyword>
<dbReference type="PIRSF" id="PIRSF006603">
    <property type="entry name" value="DinF"/>
    <property type="match status" value="1"/>
</dbReference>
<evidence type="ECO:0000256" key="2">
    <source>
        <dbReference type="ARBA" id="ARBA00004651"/>
    </source>
</evidence>
<dbReference type="EMBL" id="JACOPQ010000018">
    <property type="protein sequence ID" value="MBC5738631.1"/>
    <property type="molecule type" value="Genomic_DNA"/>
</dbReference>
<feature type="transmembrane region" description="Helical" evidence="13">
    <location>
        <begin position="59"/>
        <end position="83"/>
    </location>
</feature>
<evidence type="ECO:0000256" key="5">
    <source>
        <dbReference type="ARBA" id="ARBA00022448"/>
    </source>
</evidence>
<evidence type="ECO:0000256" key="3">
    <source>
        <dbReference type="ARBA" id="ARBA00010199"/>
    </source>
</evidence>
<accession>A0A8J6JFJ3</accession>
<dbReference type="NCBIfam" id="TIGR00797">
    <property type="entry name" value="matE"/>
    <property type="match status" value="1"/>
</dbReference>
<keyword evidence="7" id="KW-1003">Cell membrane</keyword>
<evidence type="ECO:0000256" key="6">
    <source>
        <dbReference type="ARBA" id="ARBA00022449"/>
    </source>
</evidence>
<evidence type="ECO:0000256" key="1">
    <source>
        <dbReference type="ARBA" id="ARBA00003408"/>
    </source>
</evidence>
<feature type="transmembrane region" description="Helical" evidence="13">
    <location>
        <begin position="133"/>
        <end position="153"/>
    </location>
</feature>
<feature type="transmembrane region" description="Helical" evidence="13">
    <location>
        <begin position="204"/>
        <end position="228"/>
    </location>
</feature>
<feature type="transmembrane region" description="Helical" evidence="13">
    <location>
        <begin position="332"/>
        <end position="351"/>
    </location>
</feature>
<evidence type="ECO:0000256" key="11">
    <source>
        <dbReference type="ARBA" id="ARBA00023136"/>
    </source>
</evidence>
<evidence type="ECO:0000256" key="8">
    <source>
        <dbReference type="ARBA" id="ARBA00022692"/>
    </source>
</evidence>
<protein>
    <recommendedName>
        <fullName evidence="4">Probable multidrug resistance protein NorM</fullName>
    </recommendedName>
    <alternativeName>
        <fullName evidence="12">Multidrug-efflux transporter</fullName>
    </alternativeName>
</protein>
<dbReference type="GO" id="GO:0015297">
    <property type="term" value="F:antiporter activity"/>
    <property type="evidence" value="ECO:0007669"/>
    <property type="project" value="UniProtKB-KW"/>
</dbReference>
<keyword evidence="11 13" id="KW-0472">Membrane</keyword>
<gene>
    <name evidence="14" type="ORF">H8S62_16590</name>
</gene>
<reference evidence="14" key="1">
    <citation type="submission" date="2020-08" db="EMBL/GenBank/DDBJ databases">
        <title>Genome public.</title>
        <authorList>
            <person name="Liu C."/>
            <person name="Sun Q."/>
        </authorList>
    </citation>
    <scope>NUCLEOTIDE SEQUENCE</scope>
    <source>
        <strain evidence="14">NSJ-52</strain>
    </source>
</reference>
<keyword evidence="6" id="KW-0050">Antiport</keyword>
<dbReference type="GO" id="GO:0042910">
    <property type="term" value="F:xenobiotic transmembrane transporter activity"/>
    <property type="evidence" value="ECO:0007669"/>
    <property type="project" value="InterPro"/>
</dbReference>
<keyword evidence="15" id="KW-1185">Reference proteome</keyword>
<evidence type="ECO:0000256" key="4">
    <source>
        <dbReference type="ARBA" id="ARBA00020268"/>
    </source>
</evidence>
<evidence type="ECO:0000256" key="7">
    <source>
        <dbReference type="ARBA" id="ARBA00022475"/>
    </source>
</evidence>
<organism evidence="14 15">
    <name type="scientific">Lawsonibacter faecis</name>
    <dbReference type="NCBI Taxonomy" id="2763052"/>
    <lineage>
        <taxon>Bacteria</taxon>
        <taxon>Bacillati</taxon>
        <taxon>Bacillota</taxon>
        <taxon>Clostridia</taxon>
        <taxon>Eubacteriales</taxon>
        <taxon>Oscillospiraceae</taxon>
        <taxon>Lawsonibacter</taxon>
    </lineage>
</organism>
<dbReference type="CDD" id="cd13137">
    <property type="entry name" value="MATE_NorM_like"/>
    <property type="match status" value="1"/>
</dbReference>
<dbReference type="InterPro" id="IPR050222">
    <property type="entry name" value="MATE_MdtK"/>
</dbReference>
<evidence type="ECO:0000313" key="15">
    <source>
        <dbReference type="Proteomes" id="UP000607645"/>
    </source>
</evidence>
<feature type="transmembrane region" description="Helical" evidence="13">
    <location>
        <begin position="371"/>
        <end position="393"/>
    </location>
</feature>
<feature type="transmembrane region" description="Helical" evidence="13">
    <location>
        <begin position="300"/>
        <end position="320"/>
    </location>
</feature>